<dbReference type="SMART" id="SM00490">
    <property type="entry name" value="HELICc"/>
    <property type="match status" value="1"/>
</dbReference>
<evidence type="ECO:0000256" key="5">
    <source>
        <dbReference type="SAM" id="MobiDB-lite"/>
    </source>
</evidence>
<dbReference type="Pfam" id="PF00271">
    <property type="entry name" value="Helicase_C"/>
    <property type="match status" value="1"/>
</dbReference>
<keyword evidence="4" id="KW-0067">ATP-binding</keyword>
<organism evidence="8 9">
    <name type="scientific">Litoribrevibacter albus</name>
    <dbReference type="NCBI Taxonomy" id="1473156"/>
    <lineage>
        <taxon>Bacteria</taxon>
        <taxon>Pseudomonadati</taxon>
        <taxon>Pseudomonadota</taxon>
        <taxon>Gammaproteobacteria</taxon>
        <taxon>Oceanospirillales</taxon>
        <taxon>Oceanospirillaceae</taxon>
        <taxon>Litoribrevibacter</taxon>
    </lineage>
</organism>
<sequence length="902" mass="99851">MSIPRIELPAIDLSNIDLPISTLLPAIKDALTSHDQLIIEAAPGAGKTTVVPLALLDTKGTERAWIETGKILMLEPRRIAARQAAERMAQLLNETVGETVGYRVRMDKKVSDKTRIEVITEGVLNRMLLDDPSLDGVAAVIFDEFHERSLDGDLGLALTLQGRQLFGELREHPLKVVVMSATLDGTQIQSYIESTSEDTCPILSSEGRAYPVDIIWNASSSKAPLQTNQSRFQYSNHAKHQALIDQVSQCVEQALADQTGSILVFLPGQREIISVQQQLSQILGNDQHLTITPLYGALSLSEQRKAIEPAPQGTRKIVLTTSIAETSLTIEGVRVVIDSGLARVPEYDPKNAMTRLKTERVSKASAKQRAGRAGRLEPGVCYRLWGEEQHQSLANFAAPEIDQADLAPVALQLIQWGINDPSELDWLTPPKTSAYNQATDLLIQLEAITPEASALTDHGTAMTQLAMHPRLAHMLIKSQSLSSDSAKSPTETACRLAALLSERDPIKGNCELTQRLVLLNGETGQANSPLIKRIKQLSHQFEQQLKRVQSSDASKIQVDSNDLAGMLTALAYPDRIAQRTQEHQLTDKLSPSNLTSYKLSNGRQAQIPTSDPLTKETYLAVAQLGGQSGQTSDRIFLASPLNLEALKLVEPSLFNETVAVEWSNKDERLLAEQRETIGKLVCETKPLSTIPQEQKQTALLNFVKAKGLNLLTWTPEIKSWCQRIELLRSISIDQEINQETSWPDMSEQGLLDSLQDWLAPYLSDVSHINHFKKLDLKNILTARLPWPLPKELDEQAPERIRVPSGSNIKIDYSQNPPVLAVKLQEMFGQTDTPSIANGKIKLQVHLLSPAQRPLQVTQDLAGFWNSSYELVKKDMKGRYPKHHWPDNPLEAEATARAKPRKG</sequence>
<dbReference type="CDD" id="cd17990">
    <property type="entry name" value="DEXHc_HrpB"/>
    <property type="match status" value="1"/>
</dbReference>
<dbReference type="Proteomes" id="UP001161389">
    <property type="component" value="Unassembled WGS sequence"/>
</dbReference>
<gene>
    <name evidence="8" type="ORF">GCM10007876_06910</name>
</gene>
<proteinExistence type="predicted"/>
<dbReference type="InterPro" id="IPR013689">
    <property type="entry name" value="RNA_helicase_ATP-dep_HrpB_C"/>
</dbReference>
<name>A0AA37S8Q0_9GAMM</name>
<reference evidence="8" key="1">
    <citation type="journal article" date="2014" name="Int. J. Syst. Evol. Microbiol.">
        <title>Complete genome sequence of Corynebacterium casei LMG S-19264T (=DSM 44701T), isolated from a smear-ripened cheese.</title>
        <authorList>
            <consortium name="US DOE Joint Genome Institute (JGI-PGF)"/>
            <person name="Walter F."/>
            <person name="Albersmeier A."/>
            <person name="Kalinowski J."/>
            <person name="Ruckert C."/>
        </authorList>
    </citation>
    <scope>NUCLEOTIDE SEQUENCE</scope>
    <source>
        <strain evidence="8">NBRC 110071</strain>
    </source>
</reference>
<dbReference type="InterPro" id="IPR011545">
    <property type="entry name" value="DEAD/DEAH_box_helicase_dom"/>
</dbReference>
<dbReference type="PROSITE" id="PS51192">
    <property type="entry name" value="HELICASE_ATP_BIND_1"/>
    <property type="match status" value="1"/>
</dbReference>
<keyword evidence="2" id="KW-0378">Hydrolase</keyword>
<dbReference type="NCBIfam" id="TIGR01970">
    <property type="entry name" value="DEAH_box_HrpB"/>
    <property type="match status" value="1"/>
</dbReference>
<dbReference type="GO" id="GO:0004386">
    <property type="term" value="F:helicase activity"/>
    <property type="evidence" value="ECO:0007669"/>
    <property type="project" value="UniProtKB-KW"/>
</dbReference>
<protein>
    <submittedName>
        <fullName evidence="8">ATP-dependent helicase</fullName>
    </submittedName>
</protein>
<keyword evidence="3 8" id="KW-0347">Helicase</keyword>
<dbReference type="Gene3D" id="1.20.120.1080">
    <property type="match status" value="1"/>
</dbReference>
<dbReference type="Gene3D" id="3.40.50.300">
    <property type="entry name" value="P-loop containing nucleotide triphosphate hydrolases"/>
    <property type="match status" value="2"/>
</dbReference>
<reference evidence="8" key="2">
    <citation type="submission" date="2023-01" db="EMBL/GenBank/DDBJ databases">
        <title>Draft genome sequence of Litoribrevibacter albus strain NBRC 110071.</title>
        <authorList>
            <person name="Sun Q."/>
            <person name="Mori K."/>
        </authorList>
    </citation>
    <scope>NUCLEOTIDE SEQUENCE</scope>
    <source>
        <strain evidence="8">NBRC 110071</strain>
    </source>
</reference>
<dbReference type="InterPro" id="IPR007502">
    <property type="entry name" value="Helicase-assoc_dom"/>
</dbReference>
<keyword evidence="1" id="KW-0547">Nucleotide-binding</keyword>
<dbReference type="GO" id="GO:0016787">
    <property type="term" value="F:hydrolase activity"/>
    <property type="evidence" value="ECO:0007669"/>
    <property type="project" value="UniProtKB-KW"/>
</dbReference>
<dbReference type="SMART" id="SM00487">
    <property type="entry name" value="DEXDc"/>
    <property type="match status" value="1"/>
</dbReference>
<dbReference type="FunFam" id="3.40.50.300:FF:002125">
    <property type="entry name" value="ATP-dependent helicase HrpB"/>
    <property type="match status" value="1"/>
</dbReference>
<evidence type="ECO:0000256" key="4">
    <source>
        <dbReference type="ARBA" id="ARBA00022840"/>
    </source>
</evidence>
<evidence type="ECO:0000259" key="6">
    <source>
        <dbReference type="PROSITE" id="PS51192"/>
    </source>
</evidence>
<feature type="domain" description="Helicase ATP-binding" evidence="6">
    <location>
        <begin position="28"/>
        <end position="201"/>
    </location>
</feature>
<feature type="domain" description="Helicase C-terminal" evidence="7">
    <location>
        <begin position="242"/>
        <end position="417"/>
    </location>
</feature>
<dbReference type="InterPro" id="IPR010225">
    <property type="entry name" value="HrpB"/>
</dbReference>
<dbReference type="RefSeq" id="WP_284378808.1">
    <property type="nucleotide sequence ID" value="NZ_BSNM01000003.1"/>
</dbReference>
<evidence type="ECO:0000256" key="1">
    <source>
        <dbReference type="ARBA" id="ARBA00022741"/>
    </source>
</evidence>
<dbReference type="Pfam" id="PF08482">
    <property type="entry name" value="HrpB_C"/>
    <property type="match status" value="1"/>
</dbReference>
<dbReference type="AlphaFoldDB" id="A0AA37S8Q0"/>
<evidence type="ECO:0000259" key="7">
    <source>
        <dbReference type="PROSITE" id="PS51194"/>
    </source>
</evidence>
<dbReference type="GO" id="GO:0005524">
    <property type="term" value="F:ATP binding"/>
    <property type="evidence" value="ECO:0007669"/>
    <property type="project" value="UniProtKB-KW"/>
</dbReference>
<dbReference type="Pfam" id="PF00270">
    <property type="entry name" value="DEAD"/>
    <property type="match status" value="1"/>
</dbReference>
<dbReference type="PANTHER" id="PTHR43519">
    <property type="entry name" value="ATP-DEPENDENT RNA HELICASE HRPB"/>
    <property type="match status" value="1"/>
</dbReference>
<dbReference type="GO" id="GO:0003676">
    <property type="term" value="F:nucleic acid binding"/>
    <property type="evidence" value="ECO:0007669"/>
    <property type="project" value="InterPro"/>
</dbReference>
<dbReference type="InterPro" id="IPR014001">
    <property type="entry name" value="Helicase_ATP-bd"/>
</dbReference>
<comment type="caution">
    <text evidence="8">The sequence shown here is derived from an EMBL/GenBank/DDBJ whole genome shotgun (WGS) entry which is preliminary data.</text>
</comment>
<dbReference type="PROSITE" id="PS51194">
    <property type="entry name" value="HELICASE_CTER"/>
    <property type="match status" value="1"/>
</dbReference>
<dbReference type="CDD" id="cd18791">
    <property type="entry name" value="SF2_C_RHA"/>
    <property type="match status" value="1"/>
</dbReference>
<dbReference type="InterPro" id="IPR001650">
    <property type="entry name" value="Helicase_C-like"/>
</dbReference>
<evidence type="ECO:0000313" key="8">
    <source>
        <dbReference type="EMBL" id="GLQ30213.1"/>
    </source>
</evidence>
<dbReference type="PANTHER" id="PTHR43519:SF1">
    <property type="entry name" value="ATP-DEPENDENT RNA HELICASE HRPB"/>
    <property type="match status" value="1"/>
</dbReference>
<evidence type="ECO:0000256" key="2">
    <source>
        <dbReference type="ARBA" id="ARBA00022801"/>
    </source>
</evidence>
<dbReference type="InterPro" id="IPR049614">
    <property type="entry name" value="HrpB_DEXH"/>
</dbReference>
<dbReference type="EMBL" id="BSNM01000003">
    <property type="protein sequence ID" value="GLQ30213.1"/>
    <property type="molecule type" value="Genomic_DNA"/>
</dbReference>
<dbReference type="SUPFAM" id="SSF52540">
    <property type="entry name" value="P-loop containing nucleoside triphosphate hydrolases"/>
    <property type="match status" value="1"/>
</dbReference>
<evidence type="ECO:0000256" key="3">
    <source>
        <dbReference type="ARBA" id="ARBA00022806"/>
    </source>
</evidence>
<feature type="region of interest" description="Disordered" evidence="5">
    <location>
        <begin position="879"/>
        <end position="902"/>
    </location>
</feature>
<keyword evidence="9" id="KW-1185">Reference proteome</keyword>
<evidence type="ECO:0000313" key="9">
    <source>
        <dbReference type="Proteomes" id="UP001161389"/>
    </source>
</evidence>
<dbReference type="InterPro" id="IPR027417">
    <property type="entry name" value="P-loop_NTPase"/>
</dbReference>
<accession>A0AA37S8Q0</accession>
<dbReference type="SMART" id="SM00847">
    <property type="entry name" value="HA2"/>
    <property type="match status" value="1"/>
</dbReference>